<dbReference type="HOGENOM" id="CLU_052920_1_1_11"/>
<dbReference type="GO" id="GO:0016020">
    <property type="term" value="C:membrane"/>
    <property type="evidence" value="ECO:0007669"/>
    <property type="project" value="TreeGrafter"/>
</dbReference>
<feature type="domain" description="Fatty acid desaturase" evidence="3">
    <location>
        <begin position="78"/>
        <end position="320"/>
    </location>
</feature>
<keyword evidence="2" id="KW-0812">Transmembrane</keyword>
<dbReference type="KEGG" id="rop:ROP_70820"/>
<dbReference type="Proteomes" id="UP000002212">
    <property type="component" value="Chromosome"/>
</dbReference>
<dbReference type="InterPro" id="IPR005804">
    <property type="entry name" value="FA_desaturase_dom"/>
</dbReference>
<dbReference type="GO" id="GO:0008610">
    <property type="term" value="P:lipid biosynthetic process"/>
    <property type="evidence" value="ECO:0007669"/>
    <property type="project" value="UniProtKB-ARBA"/>
</dbReference>
<dbReference type="OrthoDB" id="104711at2"/>
<organism evidence="4 5">
    <name type="scientific">Rhodococcus opacus (strain B4)</name>
    <dbReference type="NCBI Taxonomy" id="632772"/>
    <lineage>
        <taxon>Bacteria</taxon>
        <taxon>Bacillati</taxon>
        <taxon>Actinomycetota</taxon>
        <taxon>Actinomycetes</taxon>
        <taxon>Mycobacteriales</taxon>
        <taxon>Nocardiaceae</taxon>
        <taxon>Rhodococcus</taxon>
    </lineage>
</organism>
<accession>C1B5R8</accession>
<gene>
    <name evidence="4" type="ordered locus">ROP_70820</name>
</gene>
<evidence type="ECO:0000256" key="2">
    <source>
        <dbReference type="SAM" id="Phobius"/>
    </source>
</evidence>
<evidence type="ECO:0000259" key="3">
    <source>
        <dbReference type="Pfam" id="PF00487"/>
    </source>
</evidence>
<dbReference type="InterPro" id="IPR012171">
    <property type="entry name" value="Fatty_acid_desaturase"/>
</dbReference>
<dbReference type="PANTHER" id="PTHR19353">
    <property type="entry name" value="FATTY ACID DESATURASE 2"/>
    <property type="match status" value="1"/>
</dbReference>
<evidence type="ECO:0000313" key="5">
    <source>
        <dbReference type="Proteomes" id="UP000002212"/>
    </source>
</evidence>
<dbReference type="RefSeq" id="WP_015890752.1">
    <property type="nucleotide sequence ID" value="NC_012522.1"/>
</dbReference>
<evidence type="ECO:0000256" key="1">
    <source>
        <dbReference type="SAM" id="MobiDB-lite"/>
    </source>
</evidence>
<proteinExistence type="predicted"/>
<keyword evidence="2" id="KW-0472">Membrane</keyword>
<dbReference type="Pfam" id="PF00487">
    <property type="entry name" value="FA_desaturase"/>
    <property type="match status" value="1"/>
</dbReference>
<dbReference type="CDD" id="cd03511">
    <property type="entry name" value="Rhizopine-oxygenase-like"/>
    <property type="match status" value="1"/>
</dbReference>
<dbReference type="EMBL" id="AP011115">
    <property type="protein sequence ID" value="BAH55329.1"/>
    <property type="molecule type" value="Genomic_DNA"/>
</dbReference>
<dbReference type="PATRIC" id="fig|632772.20.peg.7390"/>
<feature type="region of interest" description="Disordered" evidence="1">
    <location>
        <begin position="347"/>
        <end position="366"/>
    </location>
</feature>
<name>C1B5R8_RHOOB</name>
<dbReference type="AlphaFoldDB" id="C1B5R8"/>
<dbReference type="GO" id="GO:0016717">
    <property type="term" value="F:oxidoreductase activity, acting on paired donors, with oxidation of a pair of donors resulting in the reduction of molecular oxygen to two molecules of water"/>
    <property type="evidence" value="ECO:0007669"/>
    <property type="project" value="TreeGrafter"/>
</dbReference>
<keyword evidence="2" id="KW-1133">Transmembrane helix</keyword>
<protein>
    <submittedName>
        <fullName evidence="4">Putative oxidoreductase</fullName>
    </submittedName>
</protein>
<sequence>MGTERLARYDLTGPEGQKAVEEGLSGGNWFRSAVPRKRMKELMRRSDESATKDTAVWLGSLAVTGAAGALAWSKGKRWAALPALAAYGVLYGSASDARWHESGHGTFFATRWKNDAVYQISSFMMMKDPTVWRWSHTRHHTDTLVVGRDPEIVAMRPARLARIAANMIGLIDVPTAFKQMLTRAAGRLDEEEVTFVPESERPKVYRTARIWLGIYGATAAGCVATGSIVPALLIGLPRAYGASMLWVYSLTQHAGLGENVLDHRLNTRTVYMNRLNRFLYCNMNYHVEHHMFPMIPSHRLAELHEEIKKDCAEPYPSMWAAYKEIIPAILQQLKDQTYYVRRELPEGAAPYNEPTPSPADDRAVAV</sequence>
<evidence type="ECO:0000313" key="4">
    <source>
        <dbReference type="EMBL" id="BAH55329.1"/>
    </source>
</evidence>
<dbReference type="InterPro" id="IPR039393">
    <property type="entry name" value="Rhizopine-oxygenase-like"/>
</dbReference>
<feature type="transmembrane region" description="Helical" evidence="2">
    <location>
        <begin position="210"/>
        <end position="236"/>
    </location>
</feature>
<reference evidence="4 5" key="1">
    <citation type="submission" date="2009-03" db="EMBL/GenBank/DDBJ databases">
        <title>Comparison of the complete genome sequences of Rhodococcus erythropolis PR4 and Rhodococcus opacus B4.</title>
        <authorList>
            <person name="Takarada H."/>
            <person name="Sekine M."/>
            <person name="Hosoyama A."/>
            <person name="Yamada R."/>
            <person name="Fujisawa T."/>
            <person name="Omata S."/>
            <person name="Shimizu A."/>
            <person name="Tsukatani N."/>
            <person name="Tanikawa S."/>
            <person name="Fujita N."/>
            <person name="Harayama S."/>
        </authorList>
    </citation>
    <scope>NUCLEOTIDE SEQUENCE [LARGE SCALE GENOMIC DNA]</scope>
    <source>
        <strain evidence="4 5">B4</strain>
    </source>
</reference>
<dbReference type="PANTHER" id="PTHR19353:SF19">
    <property type="entry name" value="DELTA(5) FATTY ACID DESATURASE C-RELATED"/>
    <property type="match status" value="1"/>
</dbReference>
<dbReference type="STRING" id="632772.ROP_70820"/>